<evidence type="ECO:0000313" key="2">
    <source>
        <dbReference type="EnsemblMetazoa" id="ASIC008895-PA"/>
    </source>
</evidence>
<evidence type="ECO:0000313" key="3">
    <source>
        <dbReference type="Proteomes" id="UP000030765"/>
    </source>
</evidence>
<name>A0A084VTK7_ANOSI</name>
<reference evidence="1 3" key="1">
    <citation type="journal article" date="2014" name="BMC Genomics">
        <title>Genome sequence of Anopheles sinensis provides insight into genetics basis of mosquito competence for malaria parasites.</title>
        <authorList>
            <person name="Zhou D."/>
            <person name="Zhang D."/>
            <person name="Ding G."/>
            <person name="Shi L."/>
            <person name="Hou Q."/>
            <person name="Ye Y."/>
            <person name="Xu Y."/>
            <person name="Zhou H."/>
            <person name="Xiong C."/>
            <person name="Li S."/>
            <person name="Yu J."/>
            <person name="Hong S."/>
            <person name="Yu X."/>
            <person name="Zou P."/>
            <person name="Chen C."/>
            <person name="Chang X."/>
            <person name="Wang W."/>
            <person name="Lv Y."/>
            <person name="Sun Y."/>
            <person name="Ma L."/>
            <person name="Shen B."/>
            <person name="Zhu C."/>
        </authorList>
    </citation>
    <scope>NUCLEOTIDE SEQUENCE [LARGE SCALE GENOMIC DNA]</scope>
</reference>
<dbReference type="VEuPathDB" id="VectorBase:ASIC008895"/>
<gene>
    <name evidence="1" type="ORF">ZHAS_00008895</name>
</gene>
<dbReference type="AlphaFoldDB" id="A0A084VTK7"/>
<evidence type="ECO:0000313" key="1">
    <source>
        <dbReference type="EMBL" id="KFB41301.1"/>
    </source>
</evidence>
<protein>
    <submittedName>
        <fullName evidence="1 2">Isoleucyl-tRNA synthase</fullName>
    </submittedName>
</protein>
<sequence>MPIICPPRFSGAVKSLGFWAFSLVDHSQLHFRSGELSSTIRTALSSLGSSSPCSPHQGQLCFRSARHCSCTLSVAGPGYSGTPGLATPSTSSATSKIDLCALGFVATPNGAAQSSPESD</sequence>
<dbReference type="EMBL" id="ATLV01016361">
    <property type="status" value="NOT_ANNOTATED_CDS"/>
    <property type="molecule type" value="Genomic_DNA"/>
</dbReference>
<dbReference type="Proteomes" id="UP000030765">
    <property type="component" value="Unassembled WGS sequence"/>
</dbReference>
<reference evidence="2" key="2">
    <citation type="submission" date="2020-05" db="UniProtKB">
        <authorList>
            <consortium name="EnsemblMetazoa"/>
        </authorList>
    </citation>
    <scope>IDENTIFICATION</scope>
</reference>
<organism evidence="1">
    <name type="scientific">Anopheles sinensis</name>
    <name type="common">Mosquito</name>
    <dbReference type="NCBI Taxonomy" id="74873"/>
    <lineage>
        <taxon>Eukaryota</taxon>
        <taxon>Metazoa</taxon>
        <taxon>Ecdysozoa</taxon>
        <taxon>Arthropoda</taxon>
        <taxon>Hexapoda</taxon>
        <taxon>Insecta</taxon>
        <taxon>Pterygota</taxon>
        <taxon>Neoptera</taxon>
        <taxon>Endopterygota</taxon>
        <taxon>Diptera</taxon>
        <taxon>Nematocera</taxon>
        <taxon>Culicoidea</taxon>
        <taxon>Culicidae</taxon>
        <taxon>Anophelinae</taxon>
        <taxon>Anopheles</taxon>
    </lineage>
</organism>
<accession>A0A084VTK7</accession>
<proteinExistence type="predicted"/>
<dbReference type="EnsemblMetazoa" id="ASIC008895-RA">
    <property type="protein sequence ID" value="ASIC008895-PA"/>
    <property type="gene ID" value="ASIC008895"/>
</dbReference>
<keyword evidence="3" id="KW-1185">Reference proteome</keyword>
<dbReference type="EMBL" id="KE525079">
    <property type="protein sequence ID" value="KFB41301.1"/>
    <property type="molecule type" value="Genomic_DNA"/>
</dbReference>